<dbReference type="EMBL" id="BAABRN010000102">
    <property type="protein sequence ID" value="GAA5504281.1"/>
    <property type="molecule type" value="Genomic_DNA"/>
</dbReference>
<sequence length="200" mass="22597">MAVCSHAGDVFERFFTLGDVMATADAQRIEQELLRAQRHGRLIKERRLDLGLKRPAFVTEVARQGQDMTPDYLNKIESGARPLANADPKLREAIRAVLGYSPEKWQELTGLYTPATPDAASLSAAAKGYRIPKEEEPIPAALLEAADMFGDTPAFAGLREYRWQYWMAHAPHKERPVTPDDWLNFYVKVKDTVDPKEPHH</sequence>
<name>A0ABP9VHQ8_9DEIO</name>
<keyword evidence="2" id="KW-1185">Reference proteome</keyword>
<evidence type="ECO:0000313" key="2">
    <source>
        <dbReference type="Proteomes" id="UP001458946"/>
    </source>
</evidence>
<gene>
    <name evidence="1" type="ORF">Dxin01_04050</name>
</gene>
<protein>
    <recommendedName>
        <fullName evidence="3">HTH cro/C1-type domain-containing protein</fullName>
    </recommendedName>
</protein>
<dbReference type="Proteomes" id="UP001458946">
    <property type="component" value="Unassembled WGS sequence"/>
</dbReference>
<evidence type="ECO:0008006" key="3">
    <source>
        <dbReference type="Google" id="ProtNLM"/>
    </source>
</evidence>
<evidence type="ECO:0000313" key="1">
    <source>
        <dbReference type="EMBL" id="GAA5504281.1"/>
    </source>
</evidence>
<comment type="caution">
    <text evidence="1">The sequence shown here is derived from an EMBL/GenBank/DDBJ whole genome shotgun (WGS) entry which is preliminary data.</text>
</comment>
<reference evidence="1 2" key="1">
    <citation type="submission" date="2024-02" db="EMBL/GenBank/DDBJ databases">
        <title>Deinococcus xinjiangensis NBRC 107630.</title>
        <authorList>
            <person name="Ichikawa N."/>
            <person name="Katano-Makiyama Y."/>
            <person name="Hidaka K."/>
        </authorList>
    </citation>
    <scope>NUCLEOTIDE SEQUENCE [LARGE SCALE GENOMIC DNA]</scope>
    <source>
        <strain evidence="1 2">NBRC 107630</strain>
    </source>
</reference>
<proteinExistence type="predicted"/>
<organism evidence="1 2">
    <name type="scientific">Deinococcus xinjiangensis</name>
    <dbReference type="NCBI Taxonomy" id="457454"/>
    <lineage>
        <taxon>Bacteria</taxon>
        <taxon>Thermotogati</taxon>
        <taxon>Deinococcota</taxon>
        <taxon>Deinococci</taxon>
        <taxon>Deinococcales</taxon>
        <taxon>Deinococcaceae</taxon>
        <taxon>Deinococcus</taxon>
    </lineage>
</organism>
<accession>A0ABP9VHQ8</accession>